<evidence type="ECO:0000313" key="2">
    <source>
        <dbReference type="EMBL" id="TYZ10558.1"/>
    </source>
</evidence>
<keyword evidence="3" id="KW-1185">Reference proteome</keyword>
<reference evidence="2 3" key="1">
    <citation type="submission" date="2019-08" db="EMBL/GenBank/DDBJ databases">
        <authorList>
            <person name="Seo M.-J."/>
        </authorList>
    </citation>
    <scope>NUCLEOTIDE SEQUENCE [LARGE SCALE GENOMIC DNA]</scope>
    <source>
        <strain evidence="2 3">KIGAM108</strain>
    </source>
</reference>
<name>A0A5D6V6K9_9BACT</name>
<dbReference type="EMBL" id="VTHL01000007">
    <property type="protein sequence ID" value="TYZ10558.1"/>
    <property type="molecule type" value="Genomic_DNA"/>
</dbReference>
<dbReference type="RefSeq" id="WP_149070632.1">
    <property type="nucleotide sequence ID" value="NZ_VTHL01000007.1"/>
</dbReference>
<feature type="signal peptide" evidence="1">
    <location>
        <begin position="1"/>
        <end position="18"/>
    </location>
</feature>
<sequence length="204" mass="21542">MKTLLTSLGLLASTTVFAQQAEQPPLQTLLRPGTHCGFFVAASAQYARLDGQDALAATGRIGVSFNRSFALGLGGTALTNGRIPNRWDDPIDTSSPDYLAAAYGGIYLEPMFPAGKAIHLTFPVLLGAGAATKERDLNGPYYRYQADEFLIVEPGVQLEVNLLKYVALGAGASYRMTTGLNLPDTSSKALNGMSAGVTLKLGLL</sequence>
<evidence type="ECO:0008006" key="4">
    <source>
        <dbReference type="Google" id="ProtNLM"/>
    </source>
</evidence>
<keyword evidence="1" id="KW-0732">Signal</keyword>
<evidence type="ECO:0000313" key="3">
    <source>
        <dbReference type="Proteomes" id="UP000322791"/>
    </source>
</evidence>
<evidence type="ECO:0000256" key="1">
    <source>
        <dbReference type="SAM" id="SignalP"/>
    </source>
</evidence>
<protein>
    <recommendedName>
        <fullName evidence="4">Porin family protein</fullName>
    </recommendedName>
</protein>
<organism evidence="2 3">
    <name type="scientific">Hymenobacter lutimineralis</name>
    <dbReference type="NCBI Taxonomy" id="2606448"/>
    <lineage>
        <taxon>Bacteria</taxon>
        <taxon>Pseudomonadati</taxon>
        <taxon>Bacteroidota</taxon>
        <taxon>Cytophagia</taxon>
        <taxon>Cytophagales</taxon>
        <taxon>Hymenobacteraceae</taxon>
        <taxon>Hymenobacter</taxon>
    </lineage>
</organism>
<dbReference type="Proteomes" id="UP000322791">
    <property type="component" value="Unassembled WGS sequence"/>
</dbReference>
<accession>A0A5D6V6K9</accession>
<comment type="caution">
    <text evidence="2">The sequence shown here is derived from an EMBL/GenBank/DDBJ whole genome shotgun (WGS) entry which is preliminary data.</text>
</comment>
<gene>
    <name evidence="2" type="ORF">FY528_08820</name>
</gene>
<dbReference type="AlphaFoldDB" id="A0A5D6V6K9"/>
<proteinExistence type="predicted"/>
<feature type="chain" id="PRO_5022954006" description="Porin family protein" evidence="1">
    <location>
        <begin position="19"/>
        <end position="204"/>
    </location>
</feature>